<keyword evidence="3 10" id="KW-0813">Transport</keyword>
<accession>A0ABW0F4H0</accession>
<dbReference type="InterPro" id="IPR035906">
    <property type="entry name" value="MetI-like_sf"/>
</dbReference>
<dbReference type="InterPro" id="IPR025966">
    <property type="entry name" value="OppC_N"/>
</dbReference>
<keyword evidence="13" id="KW-1185">Reference proteome</keyword>
<evidence type="ECO:0000256" key="4">
    <source>
        <dbReference type="ARBA" id="ARBA00022475"/>
    </source>
</evidence>
<proteinExistence type="inferred from homology"/>
<evidence type="ECO:0000256" key="5">
    <source>
        <dbReference type="ARBA" id="ARBA00022692"/>
    </source>
</evidence>
<feature type="transmembrane region" description="Helical" evidence="10">
    <location>
        <begin position="92"/>
        <end position="114"/>
    </location>
</feature>
<feature type="transmembrane region" description="Helical" evidence="10">
    <location>
        <begin position="252"/>
        <end position="278"/>
    </location>
</feature>
<comment type="subcellular location">
    <subcellularLocation>
        <location evidence="1 10">Cell membrane</location>
        <topology evidence="1 10">Multi-pass membrane protein</topology>
    </subcellularLocation>
</comment>
<comment type="similarity">
    <text evidence="2 10">Belongs to the binding-protein-dependent transport system permease family.</text>
</comment>
<feature type="transmembrane region" description="Helical" evidence="10">
    <location>
        <begin position="203"/>
        <end position="232"/>
    </location>
</feature>
<evidence type="ECO:0000256" key="9">
    <source>
        <dbReference type="ARBA" id="ARBA00041106"/>
    </source>
</evidence>
<gene>
    <name evidence="12" type="ORF">ACFPK2_09365</name>
</gene>
<keyword evidence="7 10" id="KW-0472">Membrane</keyword>
<evidence type="ECO:0000256" key="7">
    <source>
        <dbReference type="ARBA" id="ARBA00023136"/>
    </source>
</evidence>
<dbReference type="Proteomes" id="UP001595976">
    <property type="component" value="Unassembled WGS sequence"/>
</dbReference>
<keyword evidence="4" id="KW-1003">Cell membrane</keyword>
<dbReference type="InterPro" id="IPR050366">
    <property type="entry name" value="BP-dependent_transpt_permease"/>
</dbReference>
<dbReference type="InterPro" id="IPR000515">
    <property type="entry name" value="MetI-like"/>
</dbReference>
<protein>
    <recommendedName>
        <fullName evidence="9">Glutathione transport system permease protein GsiD</fullName>
    </recommendedName>
</protein>
<feature type="transmembrane region" description="Helical" evidence="10">
    <location>
        <begin position="27"/>
        <end position="48"/>
    </location>
</feature>
<dbReference type="EMBL" id="JBHSLI010000003">
    <property type="protein sequence ID" value="MFC5293196.1"/>
    <property type="molecule type" value="Genomic_DNA"/>
</dbReference>
<evidence type="ECO:0000259" key="11">
    <source>
        <dbReference type="PROSITE" id="PS50928"/>
    </source>
</evidence>
<organism evidence="12 13">
    <name type="scientific">Bosea minatitlanensis</name>
    <dbReference type="NCBI Taxonomy" id="128782"/>
    <lineage>
        <taxon>Bacteria</taxon>
        <taxon>Pseudomonadati</taxon>
        <taxon>Pseudomonadota</taxon>
        <taxon>Alphaproteobacteria</taxon>
        <taxon>Hyphomicrobiales</taxon>
        <taxon>Boseaceae</taxon>
        <taxon>Bosea</taxon>
    </lineage>
</organism>
<evidence type="ECO:0000256" key="8">
    <source>
        <dbReference type="ARBA" id="ARBA00037215"/>
    </source>
</evidence>
<sequence length="288" mass="30693">MTQANSTDTPHPAWREKLALLTESKTAVFGLVVVGLLLFVAIFAPLLAPYAADDFTDTVLSGPTISHPMGVDQLGRDVFSRVILGARISLQIGLEAVSIALVFGVALGMVAGFYGGRIDALIMRLMDIMMALPYILLAVLIAAVLGPSLQNGIIAIGIVRIPRFARLARAQTLATMQLPFIEASRCIGSSSTRIMFKDLLPNIIGPISVYCTLSLGEAILGAAVLSFLGLGAQPPTPEWGAMLYEAQRYVTTAPLLSIFPGLAIFITVLAFNLLGDALRDILDPKSKR</sequence>
<evidence type="ECO:0000256" key="6">
    <source>
        <dbReference type="ARBA" id="ARBA00022989"/>
    </source>
</evidence>
<evidence type="ECO:0000256" key="2">
    <source>
        <dbReference type="ARBA" id="ARBA00009306"/>
    </source>
</evidence>
<dbReference type="CDD" id="cd06261">
    <property type="entry name" value="TM_PBP2"/>
    <property type="match status" value="1"/>
</dbReference>
<dbReference type="PANTHER" id="PTHR43386:SF3">
    <property type="entry name" value="GLUTATHIONE TRANSPORT SYSTEM PERMEASE PROTEIN GSID"/>
    <property type="match status" value="1"/>
</dbReference>
<feature type="transmembrane region" description="Helical" evidence="10">
    <location>
        <begin position="134"/>
        <end position="159"/>
    </location>
</feature>
<feature type="domain" description="ABC transmembrane type-1" evidence="11">
    <location>
        <begin position="86"/>
        <end position="275"/>
    </location>
</feature>
<evidence type="ECO:0000256" key="10">
    <source>
        <dbReference type="RuleBase" id="RU363032"/>
    </source>
</evidence>
<comment type="caution">
    <text evidence="12">The sequence shown here is derived from an EMBL/GenBank/DDBJ whole genome shotgun (WGS) entry which is preliminary data.</text>
</comment>
<keyword evidence="6 10" id="KW-1133">Transmembrane helix</keyword>
<name>A0ABW0F4H0_9HYPH</name>
<evidence type="ECO:0000313" key="13">
    <source>
        <dbReference type="Proteomes" id="UP001595976"/>
    </source>
</evidence>
<dbReference type="PANTHER" id="PTHR43386">
    <property type="entry name" value="OLIGOPEPTIDE TRANSPORT SYSTEM PERMEASE PROTEIN APPC"/>
    <property type="match status" value="1"/>
</dbReference>
<dbReference type="Pfam" id="PF00528">
    <property type="entry name" value="BPD_transp_1"/>
    <property type="match status" value="1"/>
</dbReference>
<evidence type="ECO:0000313" key="12">
    <source>
        <dbReference type="EMBL" id="MFC5293196.1"/>
    </source>
</evidence>
<dbReference type="SUPFAM" id="SSF161098">
    <property type="entry name" value="MetI-like"/>
    <property type="match status" value="1"/>
</dbReference>
<dbReference type="Pfam" id="PF12911">
    <property type="entry name" value="OppC_N"/>
    <property type="match status" value="1"/>
</dbReference>
<dbReference type="RefSeq" id="WP_260348963.1">
    <property type="nucleotide sequence ID" value="NZ_JAOAOS010000006.1"/>
</dbReference>
<dbReference type="PROSITE" id="PS50928">
    <property type="entry name" value="ABC_TM1"/>
    <property type="match status" value="1"/>
</dbReference>
<reference evidence="13" key="1">
    <citation type="journal article" date="2019" name="Int. J. Syst. Evol. Microbiol.">
        <title>The Global Catalogue of Microorganisms (GCM) 10K type strain sequencing project: providing services to taxonomists for standard genome sequencing and annotation.</title>
        <authorList>
            <consortium name="The Broad Institute Genomics Platform"/>
            <consortium name="The Broad Institute Genome Sequencing Center for Infectious Disease"/>
            <person name="Wu L."/>
            <person name="Ma J."/>
        </authorList>
    </citation>
    <scope>NUCLEOTIDE SEQUENCE [LARGE SCALE GENOMIC DNA]</scope>
    <source>
        <strain evidence="13">CGMCC 1.15643</strain>
    </source>
</reference>
<comment type="function">
    <text evidence="8">Part of the ABC transporter complex GsiABCD involved in glutathione import. Probably responsible for the translocation of the substrate across the membrane.</text>
</comment>
<keyword evidence="5 10" id="KW-0812">Transmembrane</keyword>
<evidence type="ECO:0000256" key="3">
    <source>
        <dbReference type="ARBA" id="ARBA00022448"/>
    </source>
</evidence>
<evidence type="ECO:0000256" key="1">
    <source>
        <dbReference type="ARBA" id="ARBA00004651"/>
    </source>
</evidence>
<dbReference type="Gene3D" id="1.10.3720.10">
    <property type="entry name" value="MetI-like"/>
    <property type="match status" value="1"/>
</dbReference>